<name>A0A6J5LPM0_9CAUD</name>
<gene>
    <name evidence="1" type="ORF">UFOVP275_29</name>
</gene>
<evidence type="ECO:0000313" key="1">
    <source>
        <dbReference type="EMBL" id="CAB4134886.1"/>
    </source>
</evidence>
<protein>
    <submittedName>
        <fullName evidence="1">Uncharacterized protein</fullName>
    </submittedName>
</protein>
<organism evidence="1">
    <name type="scientific">uncultured Caudovirales phage</name>
    <dbReference type="NCBI Taxonomy" id="2100421"/>
    <lineage>
        <taxon>Viruses</taxon>
        <taxon>Duplodnaviria</taxon>
        <taxon>Heunggongvirae</taxon>
        <taxon>Uroviricota</taxon>
        <taxon>Caudoviricetes</taxon>
        <taxon>Peduoviridae</taxon>
        <taxon>Maltschvirus</taxon>
        <taxon>Maltschvirus maltsch</taxon>
    </lineage>
</organism>
<proteinExistence type="predicted"/>
<accession>A0A6J5LPM0</accession>
<dbReference type="EMBL" id="LR796290">
    <property type="protein sequence ID" value="CAB4134886.1"/>
    <property type="molecule type" value="Genomic_DNA"/>
</dbReference>
<sequence>MKIQCIIERKGGSKIELSGIEYHFEPLEDGCHVAEVENEEHADRFLAISEGYKVYRGELSPTGEAVNAPESKAAPKEVPAPQESLLGSSVHEASYDIGGTVYEIEAVVAKAFEATGMTAAEWNELSEEERSEKIDATLDSLDAAAEVPASGEVTGDREALAAQYKEKFGKAPHYRLSAEKIKAELDAAE</sequence>
<reference evidence="1" key="1">
    <citation type="submission" date="2020-04" db="EMBL/GenBank/DDBJ databases">
        <authorList>
            <person name="Chiriac C."/>
            <person name="Salcher M."/>
            <person name="Ghai R."/>
            <person name="Kavagutti S V."/>
        </authorList>
    </citation>
    <scope>NUCLEOTIDE SEQUENCE</scope>
</reference>